<feature type="region of interest" description="Disordered" evidence="9">
    <location>
        <begin position="365"/>
        <end position="412"/>
    </location>
</feature>
<feature type="region of interest" description="Disordered" evidence="9">
    <location>
        <begin position="1"/>
        <end position="231"/>
    </location>
</feature>
<proteinExistence type="predicted"/>
<keyword evidence="4" id="KW-0808">Transferase</keyword>
<comment type="subcellular location">
    <subcellularLocation>
        <location evidence="1">Cytoplasm</location>
    </subcellularLocation>
</comment>
<dbReference type="InterPro" id="IPR016135">
    <property type="entry name" value="UBQ-conjugating_enzyme/RWD"/>
</dbReference>
<feature type="compositionally biased region" description="Basic residues" evidence="9">
    <location>
        <begin position="120"/>
        <end position="129"/>
    </location>
</feature>
<feature type="compositionally biased region" description="Low complexity" evidence="9">
    <location>
        <begin position="165"/>
        <end position="194"/>
    </location>
</feature>
<dbReference type="SUPFAM" id="SSF54495">
    <property type="entry name" value="UBC-like"/>
    <property type="match status" value="2"/>
</dbReference>
<name>A0A096N3H9_PAPAN</name>
<dbReference type="GO" id="GO:0005524">
    <property type="term" value="F:ATP binding"/>
    <property type="evidence" value="ECO:0007669"/>
    <property type="project" value="UniProtKB-KW"/>
</dbReference>
<evidence type="ECO:0000256" key="8">
    <source>
        <dbReference type="ARBA" id="ARBA00022843"/>
    </source>
</evidence>
<feature type="compositionally biased region" description="Gly residues" evidence="9">
    <location>
        <begin position="134"/>
        <end position="145"/>
    </location>
</feature>
<dbReference type="eggNOG" id="KOG0897">
    <property type="taxonomic scope" value="Eukaryota"/>
</dbReference>
<dbReference type="AlphaFoldDB" id="A0A096N3H9"/>
<feature type="compositionally biased region" description="Basic residues" evidence="9">
    <location>
        <begin position="53"/>
        <end position="69"/>
    </location>
</feature>
<evidence type="ECO:0000313" key="11">
    <source>
        <dbReference type="Ensembl" id="ENSPANP00000006893.2"/>
    </source>
</evidence>
<feature type="compositionally biased region" description="Low complexity" evidence="9">
    <location>
        <begin position="201"/>
        <end position="211"/>
    </location>
</feature>
<dbReference type="GO" id="GO:0007566">
    <property type="term" value="P:embryo implantation"/>
    <property type="evidence" value="ECO:0007669"/>
    <property type="project" value="Ensembl"/>
</dbReference>
<feature type="compositionally biased region" description="Basic and acidic residues" evidence="9">
    <location>
        <begin position="94"/>
        <end position="115"/>
    </location>
</feature>
<dbReference type="GO" id="GO:0061458">
    <property type="term" value="P:reproductive system development"/>
    <property type="evidence" value="ECO:0007669"/>
    <property type="project" value="Ensembl"/>
</dbReference>
<organism evidence="11 12">
    <name type="scientific">Papio anubis</name>
    <name type="common">Olive baboon</name>
    <dbReference type="NCBI Taxonomy" id="9555"/>
    <lineage>
        <taxon>Eukaryota</taxon>
        <taxon>Metazoa</taxon>
        <taxon>Chordata</taxon>
        <taxon>Craniata</taxon>
        <taxon>Vertebrata</taxon>
        <taxon>Euteleostomi</taxon>
        <taxon>Mammalia</taxon>
        <taxon>Eutheria</taxon>
        <taxon>Euarchontoglires</taxon>
        <taxon>Primates</taxon>
        <taxon>Haplorrhini</taxon>
        <taxon>Catarrhini</taxon>
        <taxon>Cercopithecidae</taxon>
        <taxon>Cercopithecinae</taxon>
        <taxon>Papio</taxon>
    </lineage>
</organism>
<feature type="compositionally biased region" description="Acidic residues" evidence="9">
    <location>
        <begin position="376"/>
        <end position="391"/>
    </location>
</feature>
<sequence>RLHGEDRTSFFSVHGAPGTLVTARGRGKRGPRQETASCAGSPWEHAAPGHVRGERRRRGVARKHARRTQTRTEALTEASPRPRVTCGGWQARTGGRERRRDHVEEARAGKSREGTEAGPPRRRRRRRGARLPAAGGGASGGGGGPVPEVAAAPSWRRGDQEVRTAAAAAAEPGAEAGGSRPAGPGAERSGGCSSRSRRGSSSRGRGSSWGARGRRRGPGAAQGGGPGPGPCLRRELKLLESIFHRGHERFRIASACLDELSCEFLLAGAGGAGAGAAPGPHLPPRGSVPGDPVRIHCNITESYPAVPPIWSVESDDPNLAAVLERLVDIKKGNTLLLQHLKRIISDLCKLYNLPQHPDVEMLDQPLPAEQCTQEDVSSEDEDEEMPEDTEDLDHYEMKEEEPAEGKKSEDDGIGKENLAILEKIKKNQRQDYLNGAVSGSVQATDRLMKELRDIYRSQSFKGGNYAVELVNDSLYDWNVKLLKVDQDSALHNDLQILKEKEGADFILLNFSFKDNFPFDPPFVRVVSPVLSGGYVLGGGAICMELLTKQGWSSAYSIESVIMQISATLVKGKARVQFGANKSQYSLTRAQQSYKSLVQIHEKNGWYTPPKEDG</sequence>
<reference evidence="11" key="3">
    <citation type="submission" date="2025-09" db="UniProtKB">
        <authorList>
            <consortium name="Ensembl"/>
        </authorList>
    </citation>
    <scope>IDENTIFICATION</scope>
</reference>
<dbReference type="Gene3D" id="3.10.110.10">
    <property type="entry name" value="Ubiquitin Conjugating Enzyme"/>
    <property type="match status" value="1"/>
</dbReference>
<dbReference type="InterPro" id="IPR000608">
    <property type="entry name" value="UBC"/>
</dbReference>
<dbReference type="EC" id="2.3.2.23" evidence="2"/>
<accession>A0A096N3H9</accession>
<keyword evidence="3" id="KW-0963">Cytoplasm</keyword>
<feature type="domain" description="UBC core" evidence="10">
    <location>
        <begin position="442"/>
        <end position="606"/>
    </location>
</feature>
<evidence type="ECO:0000313" key="12">
    <source>
        <dbReference type="Proteomes" id="UP000028761"/>
    </source>
</evidence>
<evidence type="ECO:0000256" key="4">
    <source>
        <dbReference type="ARBA" id="ARBA00022679"/>
    </source>
</evidence>
<dbReference type="PROSITE" id="PS50127">
    <property type="entry name" value="UBC_2"/>
    <property type="match status" value="1"/>
</dbReference>
<dbReference type="GO" id="GO:0005737">
    <property type="term" value="C:cytoplasm"/>
    <property type="evidence" value="ECO:0007669"/>
    <property type="project" value="UniProtKB-SubCell"/>
</dbReference>
<keyword evidence="7" id="KW-0067">ATP-binding</keyword>
<protein>
    <recommendedName>
        <fullName evidence="2">E2 ubiquitin-conjugating enzyme</fullName>
        <ecNumber evidence="2">2.3.2.23</ecNumber>
    </recommendedName>
</protein>
<reference evidence="11" key="2">
    <citation type="submission" date="2025-08" db="UniProtKB">
        <authorList>
            <consortium name="Ensembl"/>
        </authorList>
    </citation>
    <scope>IDENTIFICATION</scope>
</reference>
<dbReference type="Ensembl" id="ENSPANT00000015818.3">
    <property type="protein sequence ID" value="ENSPANP00000006893.2"/>
    <property type="gene ID" value="ENSPANG00000016454.3"/>
</dbReference>
<evidence type="ECO:0000256" key="3">
    <source>
        <dbReference type="ARBA" id="ARBA00022490"/>
    </source>
</evidence>
<dbReference type="FunFam" id="3.10.110.10:FF:000006">
    <property type="entry name" value="Ubiquitin-conjugating enzyme E2 Q2"/>
    <property type="match status" value="1"/>
</dbReference>
<dbReference type="GO" id="GO:0009566">
    <property type="term" value="P:fertilization"/>
    <property type="evidence" value="ECO:0007669"/>
    <property type="project" value="Ensembl"/>
</dbReference>
<evidence type="ECO:0000259" key="10">
    <source>
        <dbReference type="PROSITE" id="PS50127"/>
    </source>
</evidence>
<evidence type="ECO:0000256" key="9">
    <source>
        <dbReference type="SAM" id="MobiDB-lite"/>
    </source>
</evidence>
<keyword evidence="6" id="KW-0833">Ubl conjugation pathway</keyword>
<dbReference type="OMA" id="VFPKNHE"/>
<dbReference type="GO" id="GO:0061631">
    <property type="term" value="F:ubiquitin conjugating enzyme activity"/>
    <property type="evidence" value="ECO:0007669"/>
    <property type="project" value="UniProtKB-EC"/>
</dbReference>
<evidence type="ECO:0000256" key="6">
    <source>
        <dbReference type="ARBA" id="ARBA00022786"/>
    </source>
</evidence>
<dbReference type="SMART" id="SM00212">
    <property type="entry name" value="UBCc"/>
    <property type="match status" value="1"/>
</dbReference>
<keyword evidence="5" id="KW-0547">Nucleotide-binding</keyword>
<dbReference type="GO" id="GO:0007617">
    <property type="term" value="P:mating behavior"/>
    <property type="evidence" value="ECO:0007669"/>
    <property type="project" value="Ensembl"/>
</dbReference>
<reference evidence="11 12" key="1">
    <citation type="submission" date="2012-03" db="EMBL/GenBank/DDBJ databases">
        <title>Whole Genome Assembly of Papio anubis.</title>
        <authorList>
            <person name="Liu Y.L."/>
            <person name="Abraham K.A."/>
            <person name="Akbar H.A."/>
            <person name="Ali S.A."/>
            <person name="Anosike U.A."/>
            <person name="Aqrawi P.A."/>
            <person name="Arias F.A."/>
            <person name="Attaway T.A."/>
            <person name="Awwad R.A."/>
            <person name="Babu C.B."/>
            <person name="Bandaranaike D.B."/>
            <person name="Battles P.B."/>
            <person name="Bell A.B."/>
            <person name="Beltran B.B."/>
            <person name="Berhane-Mersha D.B."/>
            <person name="Bess C.B."/>
            <person name="Bickham C.B."/>
            <person name="Bolden T.B."/>
            <person name="Carter K.C."/>
            <person name="Chau D.C."/>
            <person name="Chavez A.C."/>
            <person name="Clerc-Blankenburg K.C."/>
            <person name="Coyle M.C."/>
            <person name="Dao M.D."/>
            <person name="Davila M.L.D."/>
            <person name="Davy-Carroll L.D."/>
            <person name="Denson S.D."/>
            <person name="Dinh H.D."/>
            <person name="Fernandez S.F."/>
            <person name="Fernando P.F."/>
            <person name="Forbes L.F."/>
            <person name="Francis C.F."/>
            <person name="Francisco L.F."/>
            <person name="Fu Q.F."/>
            <person name="Garcia-Iii R.G."/>
            <person name="Garrett T.G."/>
            <person name="Gross S.G."/>
            <person name="Gubbala S.G."/>
            <person name="Hirani K.H."/>
            <person name="Hogues M.H."/>
            <person name="Hollins B.H."/>
            <person name="Jackson L.J."/>
            <person name="Javaid M.J."/>
            <person name="Jhangiani S.J."/>
            <person name="Johnson A.J."/>
            <person name="Johnson B.J."/>
            <person name="Jones J.J."/>
            <person name="Joshi V.J."/>
            <person name="Kalu J.K."/>
            <person name="Khan N.K."/>
            <person name="Korchina V.K."/>
            <person name="Kovar C.K."/>
            <person name="Lago L.L."/>
            <person name="Lara F.L."/>
            <person name="Le T.-K.L."/>
            <person name="Lee S.L."/>
            <person name="Legall-Iii F.L."/>
            <person name="Lemon S.L."/>
            <person name="Liu J.L."/>
            <person name="Liu Y.-S.L."/>
            <person name="Liyanage D.L."/>
            <person name="Lopez J.L."/>
            <person name="Lorensuhewa L.L."/>
            <person name="Mata R.M."/>
            <person name="Mathew T.M."/>
            <person name="Mercado C.M."/>
            <person name="Mercado I.M."/>
            <person name="Morales K.M."/>
            <person name="Morgan M.M."/>
            <person name="Munidasa M.M."/>
            <person name="Ngo D.N."/>
            <person name="Nguyen L.N."/>
            <person name="Nguyen T.N."/>
            <person name="Nguyen N.N."/>
            <person name="Obregon M.O."/>
            <person name="Okwuonu G.O."/>
            <person name="Ongeri F.O."/>
            <person name="Onwere C.O."/>
            <person name="Osifeso I.O."/>
            <person name="Parra A.P."/>
            <person name="Patil S.P."/>
            <person name="Perez A.P."/>
            <person name="Perez Y.P."/>
            <person name="Pham C.P."/>
            <person name="Pu L.-L.P."/>
            <person name="Puazo M.P."/>
            <person name="Quiroz J.Q."/>
            <person name="Rouhana J.R."/>
            <person name="Ruiz M.R."/>
            <person name="Ruiz S.-J.R."/>
            <person name="Saada N.S."/>
            <person name="Santibanez J.S."/>
            <person name="Scheel M.S."/>
            <person name="Schneider B.S."/>
            <person name="Simmons D.S."/>
            <person name="Sisson I.S."/>
            <person name="Tang L.-Y.T."/>
            <person name="Thornton R.T."/>
            <person name="Tisius J.T."/>
            <person name="Toledanes G.T."/>
            <person name="Trejos Z.T."/>
            <person name="Usmani K.U."/>
            <person name="Varghese R.V."/>
            <person name="Vattathil S.V."/>
            <person name="Vee V.V."/>
            <person name="Walker D.W."/>
            <person name="Weissenberger G.W."/>
            <person name="White C.W."/>
            <person name="Williams A.W."/>
            <person name="Woodworth J.W."/>
            <person name="Wright R.W."/>
            <person name="Zhu Y.Z."/>
            <person name="Han Y.H."/>
            <person name="Newsham I.N."/>
            <person name="Nazareth L.N."/>
            <person name="Worley K.W."/>
            <person name="Muzny D.M."/>
            <person name="Rogers J.R."/>
            <person name="Gibbs R.G."/>
        </authorList>
    </citation>
    <scope>NUCLEOTIDE SEQUENCE [LARGE SCALE GENOMIC DNA]</scope>
</reference>
<dbReference type="GO" id="GO:0001967">
    <property type="term" value="P:suckling behavior"/>
    <property type="evidence" value="ECO:0007669"/>
    <property type="project" value="Ensembl"/>
</dbReference>
<evidence type="ECO:0000256" key="7">
    <source>
        <dbReference type="ARBA" id="ARBA00022840"/>
    </source>
</evidence>
<evidence type="ECO:0000256" key="2">
    <source>
        <dbReference type="ARBA" id="ARBA00012486"/>
    </source>
</evidence>
<evidence type="ECO:0000256" key="1">
    <source>
        <dbReference type="ARBA" id="ARBA00004496"/>
    </source>
</evidence>
<gene>
    <name evidence="11" type="primary">UBE2Q1</name>
</gene>
<keyword evidence="8" id="KW-0832">Ubl conjugation</keyword>
<feature type="compositionally biased region" description="Basic and acidic residues" evidence="9">
    <location>
        <begin position="403"/>
        <end position="412"/>
    </location>
</feature>
<dbReference type="STRING" id="9555.ENSPANP00000006893"/>
<dbReference type="GeneTree" id="ENSGT00940000160166"/>
<keyword evidence="12" id="KW-1185">Reference proteome</keyword>
<dbReference type="Proteomes" id="UP000028761">
    <property type="component" value="Chromosome 1"/>
</dbReference>
<dbReference type="Bgee" id="ENSPANG00000016454">
    <property type="expression patterns" value="Expressed in cornea and 65 other cell types or tissues"/>
</dbReference>
<dbReference type="CDD" id="cd23802">
    <property type="entry name" value="UBCc_UBE2Q"/>
    <property type="match status" value="1"/>
</dbReference>
<dbReference type="Pfam" id="PF00179">
    <property type="entry name" value="UQ_con"/>
    <property type="match status" value="1"/>
</dbReference>
<dbReference type="HOGENOM" id="CLU_053863_0_0_1"/>
<dbReference type="GO" id="GO:0070459">
    <property type="term" value="P:prolactin secretion"/>
    <property type="evidence" value="ECO:0007669"/>
    <property type="project" value="Ensembl"/>
</dbReference>
<evidence type="ECO:0000256" key="5">
    <source>
        <dbReference type="ARBA" id="ARBA00022741"/>
    </source>
</evidence>